<dbReference type="InterPro" id="IPR011528">
    <property type="entry name" value="NERD"/>
</dbReference>
<reference evidence="2 3" key="1">
    <citation type="submission" date="2015-06" db="EMBL/GenBank/DDBJ databases">
        <title>Draft genome assembly of filamentous brackish cyanobacterium Limnoraphis robusta strain CS-951.</title>
        <authorList>
            <person name="Willis A."/>
            <person name="Parks M."/>
            <person name="Burford M.A."/>
        </authorList>
    </citation>
    <scope>NUCLEOTIDE SEQUENCE [LARGE SCALE GENOMIC DNA]</scope>
    <source>
        <strain evidence="2 3">CS-951</strain>
    </source>
</reference>
<evidence type="ECO:0000313" key="2">
    <source>
        <dbReference type="EMBL" id="KMW70321.1"/>
    </source>
</evidence>
<dbReference type="PANTHER" id="PTHR11070:SF2">
    <property type="entry name" value="ATP-DEPENDENT DNA HELICASE SRS2"/>
    <property type="match status" value="1"/>
</dbReference>
<proteinExistence type="predicted"/>
<dbReference type="GO" id="GO:0003677">
    <property type="term" value="F:DNA binding"/>
    <property type="evidence" value="ECO:0007669"/>
    <property type="project" value="InterPro"/>
</dbReference>
<dbReference type="GO" id="GO:0005829">
    <property type="term" value="C:cytosol"/>
    <property type="evidence" value="ECO:0007669"/>
    <property type="project" value="TreeGrafter"/>
</dbReference>
<dbReference type="PANTHER" id="PTHR11070">
    <property type="entry name" value="UVRD / RECB / PCRA DNA HELICASE FAMILY MEMBER"/>
    <property type="match status" value="1"/>
</dbReference>
<dbReference type="OrthoDB" id="9787585at2"/>
<accession>A0A0J9EW83</accession>
<feature type="non-terminal residue" evidence="2">
    <location>
        <position position="436"/>
    </location>
</feature>
<comment type="caution">
    <text evidence="2">The sequence shown here is derived from an EMBL/GenBank/DDBJ whole genome shotgun (WGS) entry which is preliminary data.</text>
</comment>
<dbReference type="InterPro" id="IPR027417">
    <property type="entry name" value="P-loop_NTPase"/>
</dbReference>
<dbReference type="Proteomes" id="UP000033607">
    <property type="component" value="Unassembled WGS sequence"/>
</dbReference>
<dbReference type="InterPro" id="IPR000212">
    <property type="entry name" value="DNA_helicase_UvrD/REP"/>
</dbReference>
<dbReference type="Pfam" id="PF08378">
    <property type="entry name" value="NERD"/>
    <property type="match status" value="1"/>
</dbReference>
<dbReference type="EMBL" id="LATL02000205">
    <property type="protein sequence ID" value="KMW70321.1"/>
    <property type="molecule type" value="Genomic_DNA"/>
</dbReference>
<evidence type="ECO:0000259" key="1">
    <source>
        <dbReference type="Pfam" id="PF08378"/>
    </source>
</evidence>
<feature type="domain" description="NERD" evidence="1">
    <location>
        <begin position="19"/>
        <end position="133"/>
    </location>
</feature>
<dbReference type="Pfam" id="PF13245">
    <property type="entry name" value="AAA_19"/>
    <property type="match status" value="1"/>
</dbReference>
<dbReference type="RefSeq" id="WP_160315399.1">
    <property type="nucleotide sequence ID" value="NZ_LATL02000205.1"/>
</dbReference>
<dbReference type="Gene3D" id="3.40.50.300">
    <property type="entry name" value="P-loop containing nucleotide triphosphate hydrolases"/>
    <property type="match status" value="1"/>
</dbReference>
<dbReference type="GO" id="GO:0033202">
    <property type="term" value="C:DNA helicase complex"/>
    <property type="evidence" value="ECO:0007669"/>
    <property type="project" value="TreeGrafter"/>
</dbReference>
<evidence type="ECO:0000313" key="3">
    <source>
        <dbReference type="Proteomes" id="UP000033607"/>
    </source>
</evidence>
<name>A0A0J9EW83_9CYAN</name>
<dbReference type="AlphaFoldDB" id="A0A0J9EW83"/>
<organism evidence="2 3">
    <name type="scientific">Limnoraphis robusta CS-951</name>
    <dbReference type="NCBI Taxonomy" id="1637645"/>
    <lineage>
        <taxon>Bacteria</taxon>
        <taxon>Bacillati</taxon>
        <taxon>Cyanobacteriota</taxon>
        <taxon>Cyanophyceae</taxon>
        <taxon>Oscillatoriophycideae</taxon>
        <taxon>Oscillatoriales</taxon>
        <taxon>Sirenicapillariaceae</taxon>
        <taxon>Limnoraphis</taxon>
    </lineage>
</organism>
<dbReference type="GO" id="GO:0000725">
    <property type="term" value="P:recombinational repair"/>
    <property type="evidence" value="ECO:0007669"/>
    <property type="project" value="TreeGrafter"/>
</dbReference>
<dbReference type="GO" id="GO:0043138">
    <property type="term" value="F:3'-5' DNA helicase activity"/>
    <property type="evidence" value="ECO:0007669"/>
    <property type="project" value="TreeGrafter"/>
</dbReference>
<protein>
    <recommendedName>
        <fullName evidence="1">NERD domain-containing protein</fullName>
    </recommendedName>
</protein>
<dbReference type="GO" id="GO:0005524">
    <property type="term" value="F:ATP binding"/>
    <property type="evidence" value="ECO:0007669"/>
    <property type="project" value="InterPro"/>
</dbReference>
<dbReference type="SUPFAM" id="SSF52540">
    <property type="entry name" value="P-loop containing nucleoside triphosphate hydrolases"/>
    <property type="match status" value="1"/>
</dbReference>
<sequence>MAQIFPSEENISRLKVQPTEGERYLLNYLNETLDDRFEIYYQPFLNGDQPDIIIMRKNSGVMIIEVKDWNLSSYYVDNSKQWRLKNNNSILKSPIEQVKTYKNNLFDLHIENLLERKIENNKFYGIVHCAVYFHNEDENSLNRFLENAFESENDRKYINVFGRDSLHPQKIRIILSQANLYQSSSLFDEQIYNSFRRYLQPTFHTIEQGVEINLTARQKKLTVSKPRSNQKIKGVAGSGKTLILARRAVNAHKRTGEKVLILTYNITLKNYIHDKISEVREEFSWDSFYINNYHSFIGSELNNLGIKSVTPEGFDTWKSDKKTKYFEENYYSNEELFEEVKHKINKYSVILIDEFQDYKEEWQKIIRKYFLDEEGEYVVFGDVKQNIYNRALDKYKDFKAVGIPGAWNVVKESFRLSKKTADISEKFQEFIFKDKY</sequence>
<gene>
    <name evidence="2" type="ORF">WN50_36235</name>
</gene>